<dbReference type="PANTHER" id="PTHR44051">
    <property type="entry name" value="GLUTATHIONE S-TRANSFERASE-RELATED"/>
    <property type="match status" value="1"/>
</dbReference>
<comment type="similarity">
    <text evidence="1">Belongs to the GST superfamily.</text>
</comment>
<evidence type="ECO:0000256" key="2">
    <source>
        <dbReference type="ARBA" id="ARBA00022679"/>
    </source>
</evidence>
<dbReference type="PROSITE" id="PS50404">
    <property type="entry name" value="GST_NTER"/>
    <property type="match status" value="1"/>
</dbReference>
<sequence>MRVLGRVTSINVRKVLWALEEMGLAYEREDWGLPLADPNVPEFLARNPNGQVPVLIDGDFSMWESNAILVYLAEKDVSGALLPTDLRSRGHVLQWLGWQATELNPPWGYAVNALLRRNPDYSDHAQIDASVARWTGKMGILEAALAKGEGFIVGADFTIADIALGLSCHRWFMTPFDKPVMPATEDYYQRLRGRPAGARWMGQETP</sequence>
<reference evidence="6" key="1">
    <citation type="submission" date="2017-04" db="EMBL/GenBank/DDBJ databases">
        <authorList>
            <person name="Varghese N."/>
            <person name="Submissions S."/>
        </authorList>
    </citation>
    <scope>NUCLEOTIDE SEQUENCE [LARGE SCALE GENOMIC DNA]</scope>
</reference>
<dbReference type="Gene3D" id="1.20.1050.10">
    <property type="match status" value="1"/>
</dbReference>
<organism evidence="5 6">
    <name type="scientific">Devosia lucknowensis</name>
    <dbReference type="NCBI Taxonomy" id="1096929"/>
    <lineage>
        <taxon>Bacteria</taxon>
        <taxon>Pseudomonadati</taxon>
        <taxon>Pseudomonadota</taxon>
        <taxon>Alphaproteobacteria</taxon>
        <taxon>Hyphomicrobiales</taxon>
        <taxon>Devosiaceae</taxon>
        <taxon>Devosia</taxon>
    </lineage>
</organism>
<dbReference type="InterPro" id="IPR004045">
    <property type="entry name" value="Glutathione_S-Trfase_N"/>
</dbReference>
<dbReference type="InterPro" id="IPR036249">
    <property type="entry name" value="Thioredoxin-like_sf"/>
</dbReference>
<dbReference type="FunFam" id="3.40.30.10:FF:000039">
    <property type="entry name" value="Glutathione S-transferase domain"/>
    <property type="match status" value="1"/>
</dbReference>
<dbReference type="GO" id="GO:0016740">
    <property type="term" value="F:transferase activity"/>
    <property type="evidence" value="ECO:0007669"/>
    <property type="project" value="UniProtKB-KW"/>
</dbReference>
<dbReference type="SFLD" id="SFLDG01150">
    <property type="entry name" value="Main.1:_Beta-like"/>
    <property type="match status" value="1"/>
</dbReference>
<dbReference type="EMBL" id="FXWK01000001">
    <property type="protein sequence ID" value="SMQ74455.1"/>
    <property type="molecule type" value="Genomic_DNA"/>
</dbReference>
<dbReference type="InterPro" id="IPR010987">
    <property type="entry name" value="Glutathione-S-Trfase_C-like"/>
</dbReference>
<evidence type="ECO:0000259" key="3">
    <source>
        <dbReference type="PROSITE" id="PS50404"/>
    </source>
</evidence>
<feature type="domain" description="GST C-terminal" evidence="4">
    <location>
        <begin position="85"/>
        <end position="206"/>
    </location>
</feature>
<protein>
    <submittedName>
        <fullName evidence="5">Glutathione S-transferase</fullName>
    </submittedName>
</protein>
<dbReference type="RefSeq" id="WP_210189923.1">
    <property type="nucleotide sequence ID" value="NZ_FXWK01000001.1"/>
</dbReference>
<name>A0A1Y6FHX9_9HYPH</name>
<dbReference type="InterPro" id="IPR040079">
    <property type="entry name" value="Glutathione_S-Trfase"/>
</dbReference>
<feature type="domain" description="GST N-terminal" evidence="3">
    <location>
        <begin position="1"/>
        <end position="80"/>
    </location>
</feature>
<dbReference type="SUPFAM" id="SSF52833">
    <property type="entry name" value="Thioredoxin-like"/>
    <property type="match status" value="1"/>
</dbReference>
<keyword evidence="6" id="KW-1185">Reference proteome</keyword>
<dbReference type="Gene3D" id="3.40.30.10">
    <property type="entry name" value="Glutaredoxin"/>
    <property type="match status" value="1"/>
</dbReference>
<evidence type="ECO:0000313" key="5">
    <source>
        <dbReference type="EMBL" id="SMQ74455.1"/>
    </source>
</evidence>
<gene>
    <name evidence="5" type="ORF">SAMN06295905_2300</name>
</gene>
<dbReference type="PANTHER" id="PTHR44051:SF19">
    <property type="entry name" value="DISULFIDE-BOND OXIDOREDUCTASE YFCG"/>
    <property type="match status" value="1"/>
</dbReference>
<proteinExistence type="inferred from homology"/>
<dbReference type="SFLD" id="SFLDS00019">
    <property type="entry name" value="Glutathione_Transferase_(cytos"/>
    <property type="match status" value="1"/>
</dbReference>
<evidence type="ECO:0000313" key="6">
    <source>
        <dbReference type="Proteomes" id="UP000194474"/>
    </source>
</evidence>
<evidence type="ECO:0000256" key="1">
    <source>
        <dbReference type="ARBA" id="ARBA00007409"/>
    </source>
</evidence>
<dbReference type="CDD" id="cd03047">
    <property type="entry name" value="GST_N_2"/>
    <property type="match status" value="1"/>
</dbReference>
<dbReference type="SFLD" id="SFLDG00358">
    <property type="entry name" value="Main_(cytGST)"/>
    <property type="match status" value="1"/>
</dbReference>
<keyword evidence="2 5" id="KW-0808">Transferase</keyword>
<dbReference type="AlphaFoldDB" id="A0A1Y6FHX9"/>
<dbReference type="Pfam" id="PF02798">
    <property type="entry name" value="GST_N"/>
    <property type="match status" value="1"/>
</dbReference>
<accession>A0A1Y6FHX9</accession>
<dbReference type="Proteomes" id="UP000194474">
    <property type="component" value="Unassembled WGS sequence"/>
</dbReference>
<dbReference type="PROSITE" id="PS50405">
    <property type="entry name" value="GST_CTER"/>
    <property type="match status" value="1"/>
</dbReference>
<dbReference type="InterPro" id="IPR036282">
    <property type="entry name" value="Glutathione-S-Trfase_C_sf"/>
</dbReference>
<evidence type="ECO:0000259" key="4">
    <source>
        <dbReference type="PROSITE" id="PS50405"/>
    </source>
</evidence>
<dbReference type="SUPFAM" id="SSF47616">
    <property type="entry name" value="GST C-terminal domain-like"/>
    <property type="match status" value="1"/>
</dbReference>